<dbReference type="GO" id="GO:0005737">
    <property type="term" value="C:cytoplasm"/>
    <property type="evidence" value="ECO:0007669"/>
    <property type="project" value="UniProtKB-SubCell"/>
</dbReference>
<dbReference type="InterPro" id="IPR048561">
    <property type="entry name" value="Dab_PTB"/>
</dbReference>
<dbReference type="InterPro" id="IPR011993">
    <property type="entry name" value="PH-like_dom_sf"/>
</dbReference>
<keyword evidence="2" id="KW-0217">Developmental protein</keyword>
<evidence type="ECO:0000259" key="7">
    <source>
        <dbReference type="PROSITE" id="PS01179"/>
    </source>
</evidence>
<dbReference type="InterPro" id="IPR048559">
    <property type="entry name" value="DAB1/2_SBM"/>
</dbReference>
<dbReference type="GO" id="GO:0045807">
    <property type="term" value="P:positive regulation of endocytosis"/>
    <property type="evidence" value="ECO:0007669"/>
    <property type="project" value="TreeGrafter"/>
</dbReference>
<protein>
    <submittedName>
        <fullName evidence="8">DAB2 protein</fullName>
    </submittedName>
</protein>
<feature type="non-terminal residue" evidence="8">
    <location>
        <position position="664"/>
    </location>
</feature>
<dbReference type="GO" id="GO:0010718">
    <property type="term" value="P:positive regulation of epithelial to mesenchymal transition"/>
    <property type="evidence" value="ECO:0007669"/>
    <property type="project" value="TreeGrafter"/>
</dbReference>
<comment type="caution">
    <text evidence="8">The sequence shown here is derived from an EMBL/GenBank/DDBJ whole genome shotgun (WGS) entry which is preliminary data.</text>
</comment>
<dbReference type="GO" id="GO:0005905">
    <property type="term" value="C:clathrin-coated pit"/>
    <property type="evidence" value="ECO:0007669"/>
    <property type="project" value="TreeGrafter"/>
</dbReference>
<dbReference type="GO" id="GO:0035615">
    <property type="term" value="F:clathrin adaptor activity"/>
    <property type="evidence" value="ECO:0007669"/>
    <property type="project" value="TreeGrafter"/>
</dbReference>
<dbReference type="CDD" id="cd01215">
    <property type="entry name" value="PTB_Dab"/>
    <property type="match status" value="1"/>
</dbReference>
<name>A0A7L0HH53_AREIN</name>
<dbReference type="GO" id="GO:0038024">
    <property type="term" value="F:cargo receptor activity"/>
    <property type="evidence" value="ECO:0007669"/>
    <property type="project" value="TreeGrafter"/>
</dbReference>
<comment type="subcellular location">
    <subcellularLocation>
        <location evidence="1">Cytoplasm</location>
    </subcellularLocation>
</comment>
<dbReference type="InterPro" id="IPR006020">
    <property type="entry name" value="PTB/PI_dom"/>
</dbReference>
<keyword evidence="5" id="KW-0221">Differentiation</keyword>
<dbReference type="EMBL" id="VXAK01005455">
    <property type="protein sequence ID" value="NXK18403.1"/>
    <property type="molecule type" value="Genomic_DNA"/>
</dbReference>
<feature type="region of interest" description="Disordered" evidence="6">
    <location>
        <begin position="596"/>
        <end position="633"/>
    </location>
</feature>
<keyword evidence="4" id="KW-0597">Phosphoprotein</keyword>
<evidence type="ECO:0000313" key="9">
    <source>
        <dbReference type="Proteomes" id="UP000541811"/>
    </source>
</evidence>
<sequence length="664" mass="72466">MSTEAETTTINSQPEQQAPPRAQPSKKEKKKGPEKTDESLWARFKGDGVRYKAKLIGIDDVPEARGDKMSQDSMMKLKGMAVAARSQGQHKQKIWVNISLYGIKIMDEKTGVIEHEHPVNKISFIARDVTDNRAFGYICGGEGQHQFFAIKTAQQAEPLVVDLKDLFQLIYNMKKKEEDYKKKLLLTQLQNGSEALPAHQADKTKLGVDQMDLFGDMSTPPDMSSPTETKEILLVDLNSEIETKQTFTKEDLFLNGITTSLPQPKPQPPFLPESSFSANLSFFPTPNPDPFSDDPFAQLDQPALPLFDSLKSADQKKESLSILSLVGNGASNGDIDYFGKQFDQISNRTGKQEALTNQWLFESKLPAARTPNGVPEREQNGFFKALLDLFVEDPSKGVSLQNGVKLDSESNIQLMSHESITISPPPQSTKPGRGRRSVKTASNDLFSSDLFVPTTESLSLTSVAQTGPVPATPLDLFKTNPTTAPPLAGLGGLPITSSQWSAQTSAFTQAASVFPVSMMPAQPTGFTQSLAFGTQAVPIWSQPASFGPAASQTYGLWAQPAQVPSASWAQPSSAVNPFRSNVFPSSTLLAQTSSVLSSMLTTSPPQPPPRTAPQKELSKKESDAFIALDPLGDKEMKDVKEMFKDFQLTKPPAVPARRGEQQSL</sequence>
<keyword evidence="9" id="KW-1185">Reference proteome</keyword>
<dbReference type="GO" id="GO:0030154">
    <property type="term" value="P:cell differentiation"/>
    <property type="evidence" value="ECO:0007669"/>
    <property type="project" value="UniProtKB-KW"/>
</dbReference>
<evidence type="ECO:0000256" key="5">
    <source>
        <dbReference type="ARBA" id="ARBA00022782"/>
    </source>
</evidence>
<dbReference type="SUPFAM" id="SSF50729">
    <property type="entry name" value="PH domain-like"/>
    <property type="match status" value="1"/>
</dbReference>
<feature type="non-terminal residue" evidence="8">
    <location>
        <position position="1"/>
    </location>
</feature>
<dbReference type="PROSITE" id="PS01179">
    <property type="entry name" value="PID"/>
    <property type="match status" value="1"/>
</dbReference>
<dbReference type="Proteomes" id="UP000541811">
    <property type="component" value="Unassembled WGS sequence"/>
</dbReference>
<dbReference type="Gene3D" id="2.30.29.30">
    <property type="entry name" value="Pleckstrin-homology domain (PH domain)/Phosphotyrosine-binding domain (PTB)"/>
    <property type="match status" value="1"/>
</dbReference>
<proteinExistence type="predicted"/>
<dbReference type="Pfam" id="PF21792">
    <property type="entry name" value="DAB2_SBM"/>
    <property type="match status" value="1"/>
</dbReference>
<dbReference type="SMART" id="SM00462">
    <property type="entry name" value="PTB"/>
    <property type="match status" value="1"/>
</dbReference>
<feature type="region of interest" description="Disordered" evidence="6">
    <location>
        <begin position="418"/>
        <end position="438"/>
    </location>
</feature>
<organism evidence="8 9">
    <name type="scientific">Arenaria interpres</name>
    <name type="common">Ruddy turnstone</name>
    <name type="synonym">Tringa interpres</name>
    <dbReference type="NCBI Taxonomy" id="54971"/>
    <lineage>
        <taxon>Eukaryota</taxon>
        <taxon>Metazoa</taxon>
        <taxon>Chordata</taxon>
        <taxon>Craniata</taxon>
        <taxon>Vertebrata</taxon>
        <taxon>Euteleostomi</taxon>
        <taxon>Archelosauria</taxon>
        <taxon>Archosauria</taxon>
        <taxon>Dinosauria</taxon>
        <taxon>Saurischia</taxon>
        <taxon>Theropoda</taxon>
        <taxon>Coelurosauria</taxon>
        <taxon>Aves</taxon>
        <taxon>Neognathae</taxon>
        <taxon>Neoaves</taxon>
        <taxon>Charadriiformes</taxon>
        <taxon>Scolopacidae</taxon>
        <taxon>Arenaria</taxon>
    </lineage>
</organism>
<keyword evidence="3" id="KW-0963">Cytoplasm</keyword>
<dbReference type="GO" id="GO:0090090">
    <property type="term" value="P:negative regulation of canonical Wnt signaling pathway"/>
    <property type="evidence" value="ECO:0007669"/>
    <property type="project" value="TreeGrafter"/>
</dbReference>
<feature type="compositionally biased region" description="Polar residues" evidence="6">
    <location>
        <begin position="1"/>
        <end position="12"/>
    </location>
</feature>
<evidence type="ECO:0000256" key="2">
    <source>
        <dbReference type="ARBA" id="ARBA00022473"/>
    </source>
</evidence>
<evidence type="ECO:0000256" key="6">
    <source>
        <dbReference type="SAM" id="MobiDB-lite"/>
    </source>
</evidence>
<dbReference type="PANTHER" id="PTHR47695:SF5">
    <property type="entry name" value="DISABLED HOMOLOG 2"/>
    <property type="match status" value="1"/>
</dbReference>
<evidence type="ECO:0000256" key="4">
    <source>
        <dbReference type="ARBA" id="ARBA00022553"/>
    </source>
</evidence>
<dbReference type="GO" id="GO:0006898">
    <property type="term" value="P:receptor-mediated endocytosis"/>
    <property type="evidence" value="ECO:0007669"/>
    <property type="project" value="TreeGrafter"/>
</dbReference>
<reference evidence="8 9" key="1">
    <citation type="submission" date="2019-09" db="EMBL/GenBank/DDBJ databases">
        <title>Bird 10,000 Genomes (B10K) Project - Family phase.</title>
        <authorList>
            <person name="Zhang G."/>
        </authorList>
    </citation>
    <scope>NUCLEOTIDE SEQUENCE [LARGE SCALE GENOMIC DNA]</scope>
    <source>
        <strain evidence="8">B10K-DU-005-73</strain>
        <tissue evidence="8">Liver</tissue>
    </source>
</reference>
<gene>
    <name evidence="8" type="primary">Dab2</name>
    <name evidence="8" type="ORF">AREINT_R11330</name>
</gene>
<accession>A0A7L0HH53</accession>
<dbReference type="AlphaFoldDB" id="A0A7L0HH53"/>
<feature type="region of interest" description="Disordered" evidence="6">
    <location>
        <begin position="1"/>
        <end position="39"/>
    </location>
</feature>
<dbReference type="PANTHER" id="PTHR47695">
    <property type="entry name" value="PID DOMAIN-CONTAINING PROTEIN"/>
    <property type="match status" value="1"/>
</dbReference>
<evidence type="ECO:0000313" key="8">
    <source>
        <dbReference type="EMBL" id="NXK18403.1"/>
    </source>
</evidence>
<feature type="domain" description="PID" evidence="7">
    <location>
        <begin position="46"/>
        <end position="178"/>
    </location>
</feature>
<evidence type="ECO:0000256" key="3">
    <source>
        <dbReference type="ARBA" id="ARBA00022490"/>
    </source>
</evidence>
<dbReference type="FunFam" id="2.30.29.30:FF:000035">
    <property type="entry name" value="Disabled homolog 2 isoform 1"/>
    <property type="match status" value="1"/>
</dbReference>
<evidence type="ECO:0000256" key="1">
    <source>
        <dbReference type="ARBA" id="ARBA00004496"/>
    </source>
</evidence>